<protein>
    <submittedName>
        <fullName evidence="1">Uncharacterized protein</fullName>
    </submittedName>
</protein>
<evidence type="ECO:0000313" key="2">
    <source>
        <dbReference type="Proteomes" id="UP001732700"/>
    </source>
</evidence>
<reference evidence="1" key="1">
    <citation type="submission" date="2021-05" db="EMBL/GenBank/DDBJ databases">
        <authorList>
            <person name="Scholz U."/>
            <person name="Mascher M."/>
            <person name="Fiebig A."/>
        </authorList>
    </citation>
    <scope>NUCLEOTIDE SEQUENCE [LARGE SCALE GENOMIC DNA]</scope>
</reference>
<dbReference type="EnsemblPlants" id="AVESA.00010b.r2.2AG0234200.1">
    <property type="protein sequence ID" value="AVESA.00010b.r2.2AG0234200.1.CDS"/>
    <property type="gene ID" value="AVESA.00010b.r2.2AG0234200"/>
</dbReference>
<organism evidence="1 2">
    <name type="scientific">Avena sativa</name>
    <name type="common">Oat</name>
    <dbReference type="NCBI Taxonomy" id="4498"/>
    <lineage>
        <taxon>Eukaryota</taxon>
        <taxon>Viridiplantae</taxon>
        <taxon>Streptophyta</taxon>
        <taxon>Embryophyta</taxon>
        <taxon>Tracheophyta</taxon>
        <taxon>Spermatophyta</taxon>
        <taxon>Magnoliopsida</taxon>
        <taxon>Liliopsida</taxon>
        <taxon>Poales</taxon>
        <taxon>Poaceae</taxon>
        <taxon>BOP clade</taxon>
        <taxon>Pooideae</taxon>
        <taxon>Poodae</taxon>
        <taxon>Poeae</taxon>
        <taxon>Poeae Chloroplast Group 1 (Aveneae type)</taxon>
        <taxon>Aveninae</taxon>
        <taxon>Avena</taxon>
    </lineage>
</organism>
<evidence type="ECO:0000313" key="1">
    <source>
        <dbReference type="EnsemblPlants" id="AVESA.00010b.r2.2AG0234200.1.CDS"/>
    </source>
</evidence>
<reference evidence="1" key="2">
    <citation type="submission" date="2025-09" db="UniProtKB">
        <authorList>
            <consortium name="EnsemblPlants"/>
        </authorList>
    </citation>
    <scope>IDENTIFICATION</scope>
</reference>
<name>A0ACD5UDN9_AVESA</name>
<accession>A0ACD5UDN9</accession>
<dbReference type="Proteomes" id="UP001732700">
    <property type="component" value="Chromosome 2A"/>
</dbReference>
<proteinExistence type="predicted"/>
<keyword evidence="2" id="KW-1185">Reference proteome</keyword>
<sequence>MDAAAAAVSTLSALAVFVSTVHQGAVRSAHGYKVVGRREWERWVEREFAFTPSSCREVPLPVGAPRILPTDWRGRPVYREGQLVGPWRCILAFDSVAGVAPPTTLPPLLAPGGNARLICCVPSLYNDLLKLFPFQKWEKVPEPILCDSNNKRKTSVDATISKKTPLDAKDTISKKLHTQLIQCDPPLDTVSNKVHTQLIQCNSDEQKASLDTAISKKLQTEPIQCDSDEPKTPLDTKDIISNKVQTELIKCDSDEPETPLDTKDIISNKKVQTEPIQCDLDEPKTPLDTKDIISNKVQTELIQSHSYEQATPLDTKDIISNKVQTELIHCHSYEQASPLDTKDGISIKVQQSGAGPYEHPRSCEELPIPKQRRAQRDYIASLTLGDIAQYFHLPIREASKTLQIGLSILKKKCRQYGIPRWPHRKIKSLDSLIQDLEYVIDDTERDEVQQEKRKKEEEDKQDAIRALAKRKRLLETEKETIQQKPALDLMAETKLFREDVFKRRYRAKGGVNASLVNNHSSPLLSES</sequence>